<proteinExistence type="predicted"/>
<gene>
    <name evidence="2" type="ORF">PAMC26510_36150</name>
</gene>
<feature type="region of interest" description="Disordered" evidence="1">
    <location>
        <begin position="26"/>
        <end position="49"/>
    </location>
</feature>
<evidence type="ECO:0000313" key="2">
    <source>
        <dbReference type="EMBL" id="OTP66167.1"/>
    </source>
</evidence>
<evidence type="ECO:0000313" key="3">
    <source>
        <dbReference type="Proteomes" id="UP000194546"/>
    </source>
</evidence>
<dbReference type="EMBL" id="NBTY01000204">
    <property type="protein sequence ID" value="OTP66167.1"/>
    <property type="molecule type" value="Genomic_DNA"/>
</dbReference>
<evidence type="ECO:0000256" key="1">
    <source>
        <dbReference type="SAM" id="MobiDB-lite"/>
    </source>
</evidence>
<comment type="caution">
    <text evidence="2">The sequence shown here is derived from an EMBL/GenBank/DDBJ whole genome shotgun (WGS) entry which is preliminary data.</text>
</comment>
<dbReference type="AlphaFoldDB" id="A0A242M4T7"/>
<organism evidence="2 3">
    <name type="scientific">Caballeronia sordidicola</name>
    <name type="common">Burkholderia sordidicola</name>
    <dbReference type="NCBI Taxonomy" id="196367"/>
    <lineage>
        <taxon>Bacteria</taxon>
        <taxon>Pseudomonadati</taxon>
        <taxon>Pseudomonadota</taxon>
        <taxon>Betaproteobacteria</taxon>
        <taxon>Burkholderiales</taxon>
        <taxon>Burkholderiaceae</taxon>
        <taxon>Caballeronia</taxon>
    </lineage>
</organism>
<protein>
    <submittedName>
        <fullName evidence="2">Uncharacterized protein</fullName>
    </submittedName>
</protein>
<accession>A0A242M4T7</accession>
<sequence length="49" mass="5616">MTEYVAESAVIAKKISLKLGYRHEHDRPAMKRETTTSLHQDLGRLDGVY</sequence>
<dbReference type="Proteomes" id="UP000194546">
    <property type="component" value="Unassembled WGS sequence"/>
</dbReference>
<reference evidence="2 3" key="1">
    <citation type="submission" date="2017-03" db="EMBL/GenBank/DDBJ databases">
        <title>Genome analysis of strain PAMC 26510.</title>
        <authorList>
            <person name="Oh H.-M."/>
            <person name="Yang J.-A."/>
        </authorList>
    </citation>
    <scope>NUCLEOTIDE SEQUENCE [LARGE SCALE GENOMIC DNA]</scope>
    <source>
        <strain evidence="2 3">PAMC 26510</strain>
    </source>
</reference>
<name>A0A242M4T7_CABSO</name>